<evidence type="ECO:0000313" key="2">
    <source>
        <dbReference type="Proteomes" id="UP000289775"/>
    </source>
</evidence>
<evidence type="ECO:0008006" key="3">
    <source>
        <dbReference type="Google" id="ProtNLM"/>
    </source>
</evidence>
<dbReference type="EMBL" id="JUIW01000005">
    <property type="protein sequence ID" value="RYJ43281.1"/>
    <property type="molecule type" value="Genomic_DNA"/>
</dbReference>
<dbReference type="RefSeq" id="WP_129750759.1">
    <property type="nucleotide sequence ID" value="NZ_JUIW01000005.1"/>
</dbReference>
<reference evidence="1 2" key="1">
    <citation type="submission" date="2014-12" db="EMBL/GenBank/DDBJ databases">
        <title>Genome sequence of Flavobacterium beibuense RSKm HC5.</title>
        <authorList>
            <person name="Kim J.F."/>
            <person name="Song J.Y."/>
            <person name="Kwak M.-J."/>
            <person name="Lee S.-W."/>
        </authorList>
    </citation>
    <scope>NUCLEOTIDE SEQUENCE [LARGE SCALE GENOMIC DNA]</scope>
    <source>
        <strain evidence="1 2">RSKm HC5</strain>
    </source>
</reference>
<organism evidence="1 2">
    <name type="scientific">Flavobacterium beibuense</name>
    <dbReference type="NCBI Taxonomy" id="657326"/>
    <lineage>
        <taxon>Bacteria</taxon>
        <taxon>Pseudomonadati</taxon>
        <taxon>Bacteroidota</taxon>
        <taxon>Flavobacteriia</taxon>
        <taxon>Flavobacteriales</taxon>
        <taxon>Flavobacteriaceae</taxon>
        <taxon>Flavobacterium</taxon>
    </lineage>
</organism>
<dbReference type="Proteomes" id="UP000289775">
    <property type="component" value="Unassembled WGS sequence"/>
</dbReference>
<comment type="caution">
    <text evidence="1">The sequence shown here is derived from an EMBL/GenBank/DDBJ whole genome shotgun (WGS) entry which is preliminary data.</text>
</comment>
<dbReference type="PROSITE" id="PS51257">
    <property type="entry name" value="PROKAR_LIPOPROTEIN"/>
    <property type="match status" value="1"/>
</dbReference>
<dbReference type="AlphaFoldDB" id="A0A444WBR6"/>
<proteinExistence type="predicted"/>
<name>A0A444WBR6_9FLAO</name>
<gene>
    <name evidence="1" type="ORF">NU09_1619</name>
</gene>
<dbReference type="OrthoDB" id="881763at2"/>
<keyword evidence="2" id="KW-1185">Reference proteome</keyword>
<evidence type="ECO:0000313" key="1">
    <source>
        <dbReference type="EMBL" id="RYJ43281.1"/>
    </source>
</evidence>
<protein>
    <recommendedName>
        <fullName evidence="3">Lipoprotein</fullName>
    </recommendedName>
</protein>
<sequence length="285" mass="33983">MKIIYKTQVVILSMFLLLSCKEQTNHNDESNDIVLSDDTLISKDTLFGSFYSGMDKDSPSINYNDGYTFYNKSDSIHFDFSFEFDRKNKLDTLVLNHYNEDSNDKDFEYILRLYEDKYGKFTKKQITKKEIAFQYYKIKRIFWGNKNKYDYAVDNRKIHECDENPFICGSFKCYISCKDEYGFHIQTTNLKTGDLEFLNVEMEKKDAEFSNYNLTSYYKVVDSKYIELNQVNYMEKGRDKKRFDYTKLINFSNNVITIKYSSVINKVRTDSLFIDEQKMKNKSDI</sequence>
<accession>A0A444WBR6</accession>